<sequence>MPAFNEPIQPSPGCSFQNDAAYNVLTPSAVSSTEEYQPSVTNNSDDSNCSENAVSNEFSNIKDTVNPLTNAEGKGL</sequence>
<dbReference type="AlphaFoldDB" id="A0AAW1LBJ9"/>
<evidence type="ECO:0000313" key="2">
    <source>
        <dbReference type="EMBL" id="KAK9731607.1"/>
    </source>
</evidence>
<keyword evidence="3" id="KW-1185">Reference proteome</keyword>
<reference evidence="2 3" key="1">
    <citation type="journal article" date="2024" name="BMC Genomics">
        <title>De novo assembly and annotation of Popillia japonica's genome with initial clues to its potential as an invasive pest.</title>
        <authorList>
            <person name="Cucini C."/>
            <person name="Boschi S."/>
            <person name="Funari R."/>
            <person name="Cardaioli E."/>
            <person name="Iannotti N."/>
            <person name="Marturano G."/>
            <person name="Paoli F."/>
            <person name="Bruttini M."/>
            <person name="Carapelli A."/>
            <person name="Frati F."/>
            <person name="Nardi F."/>
        </authorList>
    </citation>
    <scope>NUCLEOTIDE SEQUENCE [LARGE SCALE GENOMIC DNA]</scope>
    <source>
        <strain evidence="2">DMR45628</strain>
    </source>
</reference>
<evidence type="ECO:0000313" key="3">
    <source>
        <dbReference type="Proteomes" id="UP001458880"/>
    </source>
</evidence>
<evidence type="ECO:0000256" key="1">
    <source>
        <dbReference type="SAM" id="MobiDB-lite"/>
    </source>
</evidence>
<feature type="region of interest" description="Disordered" evidence="1">
    <location>
        <begin position="29"/>
        <end position="76"/>
    </location>
</feature>
<feature type="compositionally biased region" description="Polar residues" evidence="1">
    <location>
        <begin position="29"/>
        <end position="69"/>
    </location>
</feature>
<organism evidence="2 3">
    <name type="scientific">Popillia japonica</name>
    <name type="common">Japanese beetle</name>
    <dbReference type="NCBI Taxonomy" id="7064"/>
    <lineage>
        <taxon>Eukaryota</taxon>
        <taxon>Metazoa</taxon>
        <taxon>Ecdysozoa</taxon>
        <taxon>Arthropoda</taxon>
        <taxon>Hexapoda</taxon>
        <taxon>Insecta</taxon>
        <taxon>Pterygota</taxon>
        <taxon>Neoptera</taxon>
        <taxon>Endopterygota</taxon>
        <taxon>Coleoptera</taxon>
        <taxon>Polyphaga</taxon>
        <taxon>Scarabaeiformia</taxon>
        <taxon>Scarabaeidae</taxon>
        <taxon>Rutelinae</taxon>
        <taxon>Popillia</taxon>
    </lineage>
</organism>
<name>A0AAW1LBJ9_POPJA</name>
<dbReference type="EMBL" id="JASPKY010000129">
    <property type="protein sequence ID" value="KAK9731607.1"/>
    <property type="molecule type" value="Genomic_DNA"/>
</dbReference>
<comment type="caution">
    <text evidence="2">The sequence shown here is derived from an EMBL/GenBank/DDBJ whole genome shotgun (WGS) entry which is preliminary data.</text>
</comment>
<protein>
    <submittedName>
        <fullName evidence="2">Uncharacterized protein</fullName>
    </submittedName>
</protein>
<accession>A0AAW1LBJ9</accession>
<dbReference type="Proteomes" id="UP001458880">
    <property type="component" value="Unassembled WGS sequence"/>
</dbReference>
<proteinExistence type="predicted"/>
<gene>
    <name evidence="2" type="ORF">QE152_g13465</name>
</gene>